<dbReference type="SUPFAM" id="SSF50800">
    <property type="entry name" value="PK beta-barrel domain-like"/>
    <property type="match status" value="1"/>
</dbReference>
<dbReference type="SUPFAM" id="SSF141673">
    <property type="entry name" value="MOSC N-terminal domain-like"/>
    <property type="match status" value="1"/>
</dbReference>
<dbReference type="AlphaFoldDB" id="A0A9W9YU19"/>
<accession>A0A9W9YU19</accession>
<dbReference type="InterPro" id="IPR005303">
    <property type="entry name" value="MOCOS_middle"/>
</dbReference>
<dbReference type="InterPro" id="IPR005302">
    <property type="entry name" value="MoCF_Sase_C"/>
</dbReference>
<dbReference type="GO" id="GO:0030151">
    <property type="term" value="F:molybdenum ion binding"/>
    <property type="evidence" value="ECO:0007669"/>
    <property type="project" value="InterPro"/>
</dbReference>
<organism evidence="2 3">
    <name type="scientific">Desmophyllum pertusum</name>
    <dbReference type="NCBI Taxonomy" id="174260"/>
    <lineage>
        <taxon>Eukaryota</taxon>
        <taxon>Metazoa</taxon>
        <taxon>Cnidaria</taxon>
        <taxon>Anthozoa</taxon>
        <taxon>Hexacorallia</taxon>
        <taxon>Scleractinia</taxon>
        <taxon>Caryophylliina</taxon>
        <taxon>Caryophylliidae</taxon>
        <taxon>Desmophyllum</taxon>
    </lineage>
</organism>
<dbReference type="Pfam" id="PF03476">
    <property type="entry name" value="MOSC_N"/>
    <property type="match status" value="1"/>
</dbReference>
<proteinExistence type="predicted"/>
<evidence type="ECO:0000259" key="1">
    <source>
        <dbReference type="PROSITE" id="PS51340"/>
    </source>
</evidence>
<keyword evidence="3" id="KW-1185">Reference proteome</keyword>
<dbReference type="Pfam" id="PF03473">
    <property type="entry name" value="MOSC"/>
    <property type="match status" value="1"/>
</dbReference>
<feature type="domain" description="MOSC" evidence="1">
    <location>
        <begin position="161"/>
        <end position="319"/>
    </location>
</feature>
<dbReference type="PANTHER" id="PTHR14237">
    <property type="entry name" value="MOLYBDOPTERIN COFACTOR SULFURASE MOSC"/>
    <property type="match status" value="1"/>
</dbReference>
<protein>
    <submittedName>
        <fullName evidence="2">Mitochondrial amidoxime reducing component 2</fullName>
    </submittedName>
</protein>
<dbReference type="PANTHER" id="PTHR14237:SF19">
    <property type="entry name" value="MITOCHONDRIAL AMIDOXIME REDUCING COMPONENT 1"/>
    <property type="match status" value="1"/>
</dbReference>
<name>A0A9W9YU19_9CNID</name>
<evidence type="ECO:0000313" key="3">
    <source>
        <dbReference type="Proteomes" id="UP001163046"/>
    </source>
</evidence>
<reference evidence="2" key="1">
    <citation type="submission" date="2023-01" db="EMBL/GenBank/DDBJ databases">
        <title>Genome assembly of the deep-sea coral Lophelia pertusa.</title>
        <authorList>
            <person name="Herrera S."/>
            <person name="Cordes E."/>
        </authorList>
    </citation>
    <scope>NUCLEOTIDE SEQUENCE</scope>
    <source>
        <strain evidence="2">USNM1676648</strain>
        <tissue evidence="2">Polyp</tissue>
    </source>
</reference>
<dbReference type="OrthoDB" id="17255at2759"/>
<gene>
    <name evidence="2" type="primary">MARC2_4</name>
    <name evidence="2" type="ORF">OS493_005667</name>
</gene>
<comment type="caution">
    <text evidence="2">The sequence shown here is derived from an EMBL/GenBank/DDBJ whole genome shotgun (WGS) entry which is preliminary data.</text>
</comment>
<evidence type="ECO:0000313" key="2">
    <source>
        <dbReference type="EMBL" id="KAJ7365554.1"/>
    </source>
</evidence>
<dbReference type="Proteomes" id="UP001163046">
    <property type="component" value="Unassembled WGS sequence"/>
</dbReference>
<dbReference type="GO" id="GO:0030170">
    <property type="term" value="F:pyridoxal phosphate binding"/>
    <property type="evidence" value="ECO:0007669"/>
    <property type="project" value="InterPro"/>
</dbReference>
<dbReference type="PROSITE" id="PS51340">
    <property type="entry name" value="MOSC"/>
    <property type="match status" value="1"/>
</dbReference>
<dbReference type="InterPro" id="IPR011037">
    <property type="entry name" value="Pyrv_Knase-like_insert_dom_sf"/>
</dbReference>
<dbReference type="EMBL" id="MU827303">
    <property type="protein sequence ID" value="KAJ7365554.1"/>
    <property type="molecule type" value="Genomic_DNA"/>
</dbReference>
<sequence length="320" mass="36505">MAAAHQEPYMHTRSPLYAGFAALWWQRQGRTRSFKEVGRVSGLFFYPVKSCKGIRVDDVQCFKEGMEFDRHWCVLDGKDIFASQRKDPKLALVVPHFEEGKYLCLDAPGMEMLKLDIHLQVDEKEYKKIKIFGMEGEGQYVGDEAAEWFSSYLNKPGYRMYQLSKPRLIQEDDDWADIGKPGDKVSFVDFAPYLILAEASLAAVNKELPSPVSMERFRPNVVVSGMKAFEEDKWETGRIFKIGDVVFRYLNRCGRCSLPCVNPETGEKKGNEPTATLRRIRLPEDRDPRYGRSPLFGIYAAPDGDGVGVLRQGDSVMVWC</sequence>
<dbReference type="GO" id="GO:0003824">
    <property type="term" value="F:catalytic activity"/>
    <property type="evidence" value="ECO:0007669"/>
    <property type="project" value="InterPro"/>
</dbReference>